<feature type="binding site" evidence="16">
    <location>
        <position position="102"/>
    </location>
    <ligand>
        <name>Ca(2+)</name>
        <dbReference type="ChEBI" id="CHEBI:29108"/>
        <label>1</label>
    </ligand>
</feature>
<dbReference type="PRINTS" id="PR00461">
    <property type="entry name" value="PLPEROXIDASE"/>
</dbReference>
<evidence type="ECO:0000256" key="14">
    <source>
        <dbReference type="PIRSR" id="PIRSR600823-1"/>
    </source>
</evidence>
<keyword evidence="12" id="KW-0325">Glycoprotein</keyword>
<name>A0A9R0JEZ2_SPIOL</name>
<keyword evidence="5 19" id="KW-0964">Secreted</keyword>
<keyword evidence="11 18" id="KW-1015">Disulfide bond</keyword>
<dbReference type="PRINTS" id="PR00458">
    <property type="entry name" value="PEROXIDASE"/>
</dbReference>
<dbReference type="GO" id="GO:0004601">
    <property type="term" value="F:peroxidase activity"/>
    <property type="evidence" value="ECO:0000318"/>
    <property type="project" value="GO_Central"/>
</dbReference>
<comment type="catalytic activity">
    <reaction evidence="1 19">
        <text>2 a phenolic donor + H2O2 = 2 a phenolic radical donor + 2 H2O</text>
        <dbReference type="Rhea" id="RHEA:56136"/>
        <dbReference type="ChEBI" id="CHEBI:15377"/>
        <dbReference type="ChEBI" id="CHEBI:16240"/>
        <dbReference type="ChEBI" id="CHEBI:139520"/>
        <dbReference type="ChEBI" id="CHEBI:139521"/>
        <dbReference type="EC" id="1.11.1.7"/>
    </reaction>
</comment>
<evidence type="ECO:0000256" key="19">
    <source>
        <dbReference type="RuleBase" id="RU362060"/>
    </source>
</evidence>
<comment type="subcellular location">
    <subcellularLocation>
        <location evidence="19">Secreted</location>
    </subcellularLocation>
</comment>
<dbReference type="OrthoDB" id="2113341at2759"/>
<evidence type="ECO:0000313" key="22">
    <source>
        <dbReference type="Proteomes" id="UP000813463"/>
    </source>
</evidence>
<comment type="function">
    <text evidence="2">Removal of H(2)O(2), oxidation of toxic reductants, biosynthesis and degradation of lignin, suberization, auxin catabolism, response to environmental stresses such as wounding, pathogen attack and oxidative stress. These functions might be dependent on each isozyme/isoform in each plant tissue.</text>
</comment>
<accession>A0A9R0JEZ2</accession>
<evidence type="ECO:0000256" key="10">
    <source>
        <dbReference type="ARBA" id="ARBA00023004"/>
    </source>
</evidence>
<evidence type="ECO:0000256" key="13">
    <source>
        <dbReference type="ARBA" id="ARBA00023324"/>
    </source>
</evidence>
<feature type="chain" id="PRO_5040535930" description="Peroxidase" evidence="19">
    <location>
        <begin position="22"/>
        <end position="352"/>
    </location>
</feature>
<dbReference type="GO" id="GO:0006950">
    <property type="term" value="P:response to stress"/>
    <property type="evidence" value="ECO:0000318"/>
    <property type="project" value="GO_Central"/>
</dbReference>
<reference evidence="22" key="1">
    <citation type="journal article" date="2021" name="Nat. Commun.">
        <title>Genomic analyses provide insights into spinach domestication and the genetic basis of agronomic traits.</title>
        <authorList>
            <person name="Cai X."/>
            <person name="Sun X."/>
            <person name="Xu C."/>
            <person name="Sun H."/>
            <person name="Wang X."/>
            <person name="Ge C."/>
            <person name="Zhang Z."/>
            <person name="Wang Q."/>
            <person name="Fei Z."/>
            <person name="Jiao C."/>
            <person name="Wang Q."/>
        </authorList>
    </citation>
    <scope>NUCLEOTIDE SEQUENCE [LARGE SCALE GENOMIC DNA]</scope>
    <source>
        <strain evidence="22">cv. Varoflay</strain>
    </source>
</reference>
<dbReference type="GeneID" id="110803978"/>
<reference evidence="23" key="2">
    <citation type="submission" date="2025-08" db="UniProtKB">
        <authorList>
            <consortium name="RefSeq"/>
        </authorList>
    </citation>
    <scope>IDENTIFICATION</scope>
    <source>
        <tissue evidence="23">Leaf</tissue>
    </source>
</reference>
<feature type="disulfide bond" evidence="18">
    <location>
        <begin position="96"/>
        <end position="101"/>
    </location>
</feature>
<feature type="binding site" evidence="16">
    <location>
        <position position="98"/>
    </location>
    <ligand>
        <name>Ca(2+)</name>
        <dbReference type="ChEBI" id="CHEBI:29108"/>
        <label>1</label>
    </ligand>
</feature>
<feature type="disulfide bond" evidence="18">
    <location>
        <begin position="148"/>
        <end position="348"/>
    </location>
</feature>
<evidence type="ECO:0000256" key="8">
    <source>
        <dbReference type="ARBA" id="ARBA00022723"/>
    </source>
</evidence>
<dbReference type="AlphaFoldDB" id="A0A9R0JEZ2"/>
<feature type="binding site" evidence="16">
    <location>
        <position position="281"/>
    </location>
    <ligand>
        <name>Ca(2+)</name>
        <dbReference type="ChEBI" id="CHEBI:29108"/>
        <label>2</label>
    </ligand>
</feature>
<comment type="cofactor">
    <cofactor evidence="16 19">
        <name>heme b</name>
        <dbReference type="ChEBI" id="CHEBI:60344"/>
    </cofactor>
    <text evidence="16 19">Binds 1 heme b (iron(II)-protoporphyrin IX) group per subunit.</text>
</comment>
<evidence type="ECO:0000256" key="3">
    <source>
        <dbReference type="ARBA" id="ARBA00006873"/>
    </source>
</evidence>
<keyword evidence="16 19" id="KW-0106">Calcium</keyword>
<evidence type="ECO:0000256" key="16">
    <source>
        <dbReference type="PIRSR" id="PIRSR600823-3"/>
    </source>
</evidence>
<evidence type="ECO:0000256" key="7">
    <source>
        <dbReference type="ARBA" id="ARBA00022617"/>
    </source>
</evidence>
<comment type="similarity">
    <text evidence="19">Belongs to the peroxidase family. Classical plant (class III) peroxidase subfamily.</text>
</comment>
<feature type="compositionally biased region" description="Basic residues" evidence="20">
    <location>
        <begin position="38"/>
        <end position="50"/>
    </location>
</feature>
<proteinExistence type="inferred from homology"/>
<feature type="binding site" evidence="16">
    <location>
        <position position="95"/>
    </location>
    <ligand>
        <name>Ca(2+)</name>
        <dbReference type="ChEBI" id="CHEBI:29108"/>
        <label>1</label>
    </ligand>
</feature>
<evidence type="ECO:0000256" key="4">
    <source>
        <dbReference type="ARBA" id="ARBA00012313"/>
    </source>
</evidence>
<feature type="domain" description="Plant heme peroxidase family profile" evidence="21">
    <location>
        <begin position="53"/>
        <end position="352"/>
    </location>
</feature>
<dbReference type="FunFam" id="1.10.420.10:FF:000008">
    <property type="entry name" value="Peroxidase"/>
    <property type="match status" value="1"/>
</dbReference>
<dbReference type="InterPro" id="IPR002016">
    <property type="entry name" value="Haem_peroxidase"/>
</dbReference>
<feature type="site" description="Transition state stabilizer" evidence="17">
    <location>
        <position position="90"/>
    </location>
</feature>
<feature type="binding site" evidence="16">
    <location>
        <position position="116"/>
    </location>
    <ligand>
        <name>Ca(2+)</name>
        <dbReference type="ChEBI" id="CHEBI:29108"/>
        <label>1</label>
    </ligand>
</feature>
<dbReference type="InterPro" id="IPR010255">
    <property type="entry name" value="Haem_peroxidase_sf"/>
</dbReference>
<evidence type="ECO:0000256" key="9">
    <source>
        <dbReference type="ARBA" id="ARBA00023002"/>
    </source>
</evidence>
<feature type="disulfide bond" evidence="18">
    <location>
        <begin position="63"/>
        <end position="142"/>
    </location>
</feature>
<gene>
    <name evidence="23" type="primary">LOC110803978</name>
</gene>
<dbReference type="Pfam" id="PF00141">
    <property type="entry name" value="peroxidase"/>
    <property type="match status" value="1"/>
</dbReference>
<keyword evidence="7 19" id="KW-0349">Heme</keyword>
<dbReference type="Gene3D" id="1.10.520.10">
    <property type="match status" value="1"/>
</dbReference>
<dbReference type="InterPro" id="IPR019793">
    <property type="entry name" value="Peroxidases_heam-ligand_BS"/>
</dbReference>
<feature type="disulfide bond" evidence="18">
    <location>
        <begin position="228"/>
        <end position="260"/>
    </location>
</feature>
<feature type="binding site" evidence="16">
    <location>
        <position position="100"/>
    </location>
    <ligand>
        <name>Ca(2+)</name>
        <dbReference type="ChEBI" id="CHEBI:29108"/>
        <label>1</label>
    </ligand>
</feature>
<feature type="active site" description="Proton acceptor" evidence="14">
    <location>
        <position position="94"/>
    </location>
</feature>
<keyword evidence="8 16" id="KW-0479">Metal-binding</keyword>
<dbReference type="RefSeq" id="XP_021865219.1">
    <property type="nucleotide sequence ID" value="XM_022009527.2"/>
</dbReference>
<dbReference type="GO" id="GO:0020037">
    <property type="term" value="F:heme binding"/>
    <property type="evidence" value="ECO:0007669"/>
    <property type="project" value="UniProtKB-UniRule"/>
</dbReference>
<dbReference type="EC" id="1.11.1.7" evidence="4 19"/>
<dbReference type="InterPro" id="IPR000823">
    <property type="entry name" value="Peroxidase_pln"/>
</dbReference>
<keyword evidence="6 19" id="KW-0575">Peroxidase</keyword>
<feature type="binding site" evidence="15">
    <location>
        <position position="191"/>
    </location>
    <ligand>
        <name>substrate</name>
    </ligand>
</feature>
<feature type="binding site" evidence="16">
    <location>
        <position position="222"/>
    </location>
    <ligand>
        <name>Ca(2+)</name>
        <dbReference type="ChEBI" id="CHEBI:29108"/>
        <label>2</label>
    </ligand>
</feature>
<dbReference type="GO" id="GO:0009505">
    <property type="term" value="C:plant-type cell wall"/>
    <property type="evidence" value="ECO:0000318"/>
    <property type="project" value="GO_Central"/>
</dbReference>
<comment type="similarity">
    <text evidence="3">Belongs to the peroxidase family. Ascorbate peroxidase subfamily.</text>
</comment>
<dbReference type="GO" id="GO:0005576">
    <property type="term" value="C:extracellular region"/>
    <property type="evidence" value="ECO:0007669"/>
    <property type="project" value="UniProtKB-SubCell"/>
</dbReference>
<comment type="cofactor">
    <cofactor evidence="16 19">
        <name>Ca(2+)</name>
        <dbReference type="ChEBI" id="CHEBI:29108"/>
    </cofactor>
    <text evidence="16 19">Binds 2 calcium ions per subunit.</text>
</comment>
<dbReference type="InterPro" id="IPR033905">
    <property type="entry name" value="Secretory_peroxidase"/>
</dbReference>
<evidence type="ECO:0000256" key="12">
    <source>
        <dbReference type="ARBA" id="ARBA00023180"/>
    </source>
</evidence>
<evidence type="ECO:0000256" key="11">
    <source>
        <dbReference type="ARBA" id="ARBA00023157"/>
    </source>
</evidence>
<evidence type="ECO:0000313" key="23">
    <source>
        <dbReference type="RefSeq" id="XP_021865219.1"/>
    </source>
</evidence>
<evidence type="ECO:0000256" key="1">
    <source>
        <dbReference type="ARBA" id="ARBA00000189"/>
    </source>
</evidence>
<evidence type="ECO:0000256" key="6">
    <source>
        <dbReference type="ARBA" id="ARBA00022559"/>
    </source>
</evidence>
<dbReference type="PROSITE" id="PS50873">
    <property type="entry name" value="PEROXIDASE_4"/>
    <property type="match status" value="1"/>
</dbReference>
<keyword evidence="19" id="KW-0732">Signal</keyword>
<protein>
    <recommendedName>
        <fullName evidence="4 19">Peroxidase</fullName>
        <ecNumber evidence="4 19">1.11.1.7</ecNumber>
    </recommendedName>
</protein>
<evidence type="ECO:0000256" key="17">
    <source>
        <dbReference type="PIRSR" id="PIRSR600823-4"/>
    </source>
</evidence>
<feature type="compositionally biased region" description="Basic and acidic residues" evidence="20">
    <location>
        <begin position="26"/>
        <end position="37"/>
    </location>
</feature>
<feature type="region of interest" description="Disordered" evidence="20">
    <location>
        <begin position="26"/>
        <end position="52"/>
    </location>
</feature>
<evidence type="ECO:0000256" key="2">
    <source>
        <dbReference type="ARBA" id="ARBA00002322"/>
    </source>
</evidence>
<keyword evidence="10 16" id="KW-0408">Iron</keyword>
<evidence type="ECO:0000259" key="21">
    <source>
        <dbReference type="PROSITE" id="PS50873"/>
    </source>
</evidence>
<dbReference type="GO" id="GO:0046872">
    <property type="term" value="F:metal ion binding"/>
    <property type="evidence" value="ECO:0007669"/>
    <property type="project" value="UniProtKB-UniRule"/>
</dbReference>
<feature type="binding site" evidence="16">
    <location>
        <position position="104"/>
    </location>
    <ligand>
        <name>Ca(2+)</name>
        <dbReference type="ChEBI" id="CHEBI:29108"/>
        <label>1</label>
    </ligand>
</feature>
<dbReference type="GO" id="GO:0006979">
    <property type="term" value="P:response to oxidative stress"/>
    <property type="evidence" value="ECO:0007669"/>
    <property type="project" value="UniProtKB-UniRule"/>
</dbReference>
<sequence length="352" mass="38542">MANKVLLLVFIIAICTTFVISDGKKKLHDDKDKDKGKGKGNGHGKDKHKNNGGLAINFYGENCPRAEEIVQTVTERHVSSNPDLPAKLLRVLFHDCFVRGCDGSVLLNSAKGSQSEKEASANRNLAGFEVVEDIKEEIEKECPDVVSCADILALATRDAVSLQYGRPLWEVPTGRRDGTTSLASEAEANLPSSFSKFPVLLNNFAIKGLSVRDLVALSGAHTIGVSRCNFVSSRLFNFTGKGDQDPSLNPSYADFLRTQCKGPSDATTTLELDPKSSLSFDNHYFQILKEHKGLFMSDAALLDDANARKITEEFLNSERFFDEFATSMEKMGAIGVLTGRQGQIRKQCTLVN</sequence>
<dbReference type="CDD" id="cd00693">
    <property type="entry name" value="secretory_peroxidase"/>
    <property type="match status" value="1"/>
</dbReference>
<dbReference type="SUPFAM" id="SSF48113">
    <property type="entry name" value="Heme-dependent peroxidases"/>
    <property type="match status" value="1"/>
</dbReference>
<keyword evidence="9 19" id="KW-0560">Oxidoreductase</keyword>
<feature type="binding site" description="axial binding residue" evidence="16">
    <location>
        <position position="221"/>
    </location>
    <ligand>
        <name>heme b</name>
        <dbReference type="ChEBI" id="CHEBI:60344"/>
    </ligand>
    <ligandPart>
        <name>Fe</name>
        <dbReference type="ChEBI" id="CHEBI:18248"/>
    </ligandPart>
</feature>
<dbReference type="Proteomes" id="UP000813463">
    <property type="component" value="Chromosome 6"/>
</dbReference>
<feature type="binding site" evidence="16">
    <location>
        <position position="273"/>
    </location>
    <ligand>
        <name>Ca(2+)</name>
        <dbReference type="ChEBI" id="CHEBI:29108"/>
        <label>2</label>
    </ligand>
</feature>
<dbReference type="PANTHER" id="PTHR31235">
    <property type="entry name" value="PEROXIDASE 25-RELATED"/>
    <property type="match status" value="1"/>
</dbReference>
<evidence type="ECO:0000256" key="18">
    <source>
        <dbReference type="PIRSR" id="PIRSR600823-5"/>
    </source>
</evidence>
<dbReference type="Gene3D" id="1.10.420.10">
    <property type="entry name" value="Peroxidase, domain 2"/>
    <property type="match status" value="1"/>
</dbReference>
<evidence type="ECO:0000256" key="20">
    <source>
        <dbReference type="SAM" id="MobiDB-lite"/>
    </source>
</evidence>
<dbReference type="PROSITE" id="PS00435">
    <property type="entry name" value="PEROXIDASE_1"/>
    <property type="match status" value="1"/>
</dbReference>
<dbReference type="FunFam" id="1.10.520.10:FF:000008">
    <property type="entry name" value="Peroxidase"/>
    <property type="match status" value="1"/>
</dbReference>
<feature type="signal peptide" evidence="19">
    <location>
        <begin position="1"/>
        <end position="21"/>
    </location>
</feature>
<evidence type="ECO:0000256" key="15">
    <source>
        <dbReference type="PIRSR" id="PIRSR600823-2"/>
    </source>
</evidence>
<dbReference type="GO" id="GO:0140825">
    <property type="term" value="F:lactoperoxidase activity"/>
    <property type="evidence" value="ECO:0007669"/>
    <property type="project" value="UniProtKB-EC"/>
</dbReference>
<dbReference type="KEGG" id="soe:110803978"/>
<evidence type="ECO:0000256" key="5">
    <source>
        <dbReference type="ARBA" id="ARBA00022525"/>
    </source>
</evidence>
<dbReference type="GO" id="GO:0042744">
    <property type="term" value="P:hydrogen peroxide catabolic process"/>
    <property type="evidence" value="ECO:0007669"/>
    <property type="project" value="UniProtKB-KW"/>
</dbReference>
<keyword evidence="22" id="KW-1185">Reference proteome</keyword>
<organism evidence="22 23">
    <name type="scientific">Spinacia oleracea</name>
    <name type="common">Spinach</name>
    <dbReference type="NCBI Taxonomy" id="3562"/>
    <lineage>
        <taxon>Eukaryota</taxon>
        <taxon>Viridiplantae</taxon>
        <taxon>Streptophyta</taxon>
        <taxon>Embryophyta</taxon>
        <taxon>Tracheophyta</taxon>
        <taxon>Spermatophyta</taxon>
        <taxon>Magnoliopsida</taxon>
        <taxon>eudicotyledons</taxon>
        <taxon>Gunneridae</taxon>
        <taxon>Pentapetalae</taxon>
        <taxon>Caryophyllales</taxon>
        <taxon>Chenopodiaceae</taxon>
        <taxon>Chenopodioideae</taxon>
        <taxon>Anserineae</taxon>
        <taxon>Spinacia</taxon>
    </lineage>
</organism>
<keyword evidence="13 19" id="KW-0376">Hydrogen peroxide</keyword>